<sequence>MVPSTSSAPISLRSCKKHSPEVHISSCMYKYCEAKTVRLCDDCYMTMNDRCSFPGCGKVGCRCRFSACAKSGCTNKMCRCENFDGWKMDDSGEALGHSFFLPPNGPNWDKEDED</sequence>
<accession>A0A9W7FP74</accession>
<keyword evidence="2" id="KW-1185">Reference proteome</keyword>
<dbReference type="AlphaFoldDB" id="A0A9W7FP74"/>
<protein>
    <submittedName>
        <fullName evidence="1">Uncharacterized protein</fullName>
    </submittedName>
</protein>
<evidence type="ECO:0000313" key="2">
    <source>
        <dbReference type="Proteomes" id="UP001165122"/>
    </source>
</evidence>
<gene>
    <name evidence="1" type="ORF">TrLO_g15188</name>
</gene>
<dbReference type="EMBL" id="BRXW01000235">
    <property type="protein sequence ID" value="GMI15645.1"/>
    <property type="molecule type" value="Genomic_DNA"/>
</dbReference>
<organism evidence="1 2">
    <name type="scientific">Triparma laevis f. longispina</name>
    <dbReference type="NCBI Taxonomy" id="1714387"/>
    <lineage>
        <taxon>Eukaryota</taxon>
        <taxon>Sar</taxon>
        <taxon>Stramenopiles</taxon>
        <taxon>Ochrophyta</taxon>
        <taxon>Bolidophyceae</taxon>
        <taxon>Parmales</taxon>
        <taxon>Triparmaceae</taxon>
        <taxon>Triparma</taxon>
    </lineage>
</organism>
<proteinExistence type="predicted"/>
<evidence type="ECO:0000313" key="1">
    <source>
        <dbReference type="EMBL" id="GMI15645.1"/>
    </source>
</evidence>
<reference evidence="2" key="1">
    <citation type="journal article" date="2023" name="Commun. Biol.">
        <title>Genome analysis of Parmales, the sister group of diatoms, reveals the evolutionary specialization of diatoms from phago-mixotrophs to photoautotrophs.</title>
        <authorList>
            <person name="Ban H."/>
            <person name="Sato S."/>
            <person name="Yoshikawa S."/>
            <person name="Yamada K."/>
            <person name="Nakamura Y."/>
            <person name="Ichinomiya M."/>
            <person name="Sato N."/>
            <person name="Blanc-Mathieu R."/>
            <person name="Endo H."/>
            <person name="Kuwata A."/>
            <person name="Ogata H."/>
        </authorList>
    </citation>
    <scope>NUCLEOTIDE SEQUENCE [LARGE SCALE GENOMIC DNA]</scope>
    <source>
        <strain evidence="2">NIES 3700</strain>
    </source>
</reference>
<name>A0A9W7FP74_9STRA</name>
<comment type="caution">
    <text evidence="1">The sequence shown here is derived from an EMBL/GenBank/DDBJ whole genome shotgun (WGS) entry which is preliminary data.</text>
</comment>
<dbReference type="Proteomes" id="UP001165122">
    <property type="component" value="Unassembled WGS sequence"/>
</dbReference>